<dbReference type="GO" id="GO:0006508">
    <property type="term" value="P:proteolysis"/>
    <property type="evidence" value="ECO:0007669"/>
    <property type="project" value="UniProtKB-KW"/>
</dbReference>
<organism evidence="4 5">
    <name type="scientific">Caulifigura coniformis</name>
    <dbReference type="NCBI Taxonomy" id="2527983"/>
    <lineage>
        <taxon>Bacteria</taxon>
        <taxon>Pseudomonadati</taxon>
        <taxon>Planctomycetota</taxon>
        <taxon>Planctomycetia</taxon>
        <taxon>Planctomycetales</taxon>
        <taxon>Planctomycetaceae</taxon>
        <taxon>Caulifigura</taxon>
    </lineage>
</organism>
<proteinExistence type="predicted"/>
<dbReference type="Pfam" id="PF04151">
    <property type="entry name" value="PPC"/>
    <property type="match status" value="2"/>
</dbReference>
<dbReference type="OrthoDB" id="237792at2"/>
<feature type="compositionally biased region" description="Basic and acidic residues" evidence="1">
    <location>
        <begin position="800"/>
        <end position="821"/>
    </location>
</feature>
<evidence type="ECO:0000256" key="1">
    <source>
        <dbReference type="SAM" id="MobiDB-lite"/>
    </source>
</evidence>
<evidence type="ECO:0000313" key="5">
    <source>
        <dbReference type="Proteomes" id="UP000315700"/>
    </source>
</evidence>
<gene>
    <name evidence="4" type="ORF">Pan44_52410</name>
</gene>
<keyword evidence="5" id="KW-1185">Reference proteome</keyword>
<keyword evidence="4" id="KW-0378">Hydrolase</keyword>
<name>A0A517SM24_9PLAN</name>
<evidence type="ECO:0000259" key="3">
    <source>
        <dbReference type="Pfam" id="PF04151"/>
    </source>
</evidence>
<evidence type="ECO:0000313" key="4">
    <source>
        <dbReference type="EMBL" id="QDT57174.1"/>
    </source>
</evidence>
<dbReference type="AlphaFoldDB" id="A0A517SM24"/>
<dbReference type="KEGG" id="ccos:Pan44_52410"/>
<keyword evidence="2" id="KW-0732">Signal</keyword>
<dbReference type="Proteomes" id="UP000315700">
    <property type="component" value="Chromosome"/>
</dbReference>
<reference evidence="4 5" key="1">
    <citation type="submission" date="2019-02" db="EMBL/GenBank/DDBJ databases">
        <title>Deep-cultivation of Planctomycetes and their phenomic and genomic characterization uncovers novel biology.</title>
        <authorList>
            <person name="Wiegand S."/>
            <person name="Jogler M."/>
            <person name="Boedeker C."/>
            <person name="Pinto D."/>
            <person name="Vollmers J."/>
            <person name="Rivas-Marin E."/>
            <person name="Kohn T."/>
            <person name="Peeters S.H."/>
            <person name="Heuer A."/>
            <person name="Rast P."/>
            <person name="Oberbeckmann S."/>
            <person name="Bunk B."/>
            <person name="Jeske O."/>
            <person name="Meyerdierks A."/>
            <person name="Storesund J.E."/>
            <person name="Kallscheuer N."/>
            <person name="Luecker S."/>
            <person name="Lage O.M."/>
            <person name="Pohl T."/>
            <person name="Merkel B.J."/>
            <person name="Hornburger P."/>
            <person name="Mueller R.-W."/>
            <person name="Bruemmer F."/>
            <person name="Labrenz M."/>
            <person name="Spormann A.M."/>
            <person name="Op den Camp H."/>
            <person name="Overmann J."/>
            <person name="Amann R."/>
            <person name="Jetten M.S.M."/>
            <person name="Mascher T."/>
            <person name="Medema M.H."/>
            <person name="Devos D.P."/>
            <person name="Kaster A.-K."/>
            <person name="Ovreas L."/>
            <person name="Rohde M."/>
            <person name="Galperin M.Y."/>
            <person name="Jogler C."/>
        </authorList>
    </citation>
    <scope>NUCLEOTIDE SEQUENCE [LARGE SCALE GENOMIC DNA]</scope>
    <source>
        <strain evidence="4 5">Pan44</strain>
    </source>
</reference>
<feature type="domain" description="Peptidase C-terminal archaeal/bacterial" evidence="3">
    <location>
        <begin position="344"/>
        <end position="411"/>
    </location>
</feature>
<dbReference type="EC" id="3.4.21.-" evidence="4"/>
<feature type="domain" description="Peptidase C-terminal archaeal/bacterial" evidence="3">
    <location>
        <begin position="149"/>
        <end position="225"/>
    </location>
</feature>
<feature type="chain" id="PRO_5022080619" evidence="2">
    <location>
        <begin position="24"/>
        <end position="821"/>
    </location>
</feature>
<dbReference type="GO" id="GO:0008233">
    <property type="term" value="F:peptidase activity"/>
    <property type="evidence" value="ECO:0007669"/>
    <property type="project" value="UniProtKB-KW"/>
</dbReference>
<dbReference type="RefSeq" id="WP_145034553.1">
    <property type="nucleotide sequence ID" value="NZ_CP036271.1"/>
</dbReference>
<feature type="region of interest" description="Disordered" evidence="1">
    <location>
        <begin position="767"/>
        <end position="821"/>
    </location>
</feature>
<dbReference type="InParanoid" id="A0A517SM24"/>
<sequence length="821" mass="88213" precursor="true">MNHRFVASCLGAFSLAFGSAAFADPQAQHCLPHGVQRGTEAKFVIKGQQLDDALELMLYDKGMEVVSLTVPTDDKRKGKELDVVVKIAADCPLGSQRMRVRTATGQSDIVNLSVGALPIVEENEPNTEFTKSQQIELDRTIHGQIANEDVDYFSFDAKQGDRVNIEVVGLRLGVSSSGNFFDPYLAILDEKKFEIATSDDTPLGWNDPSISFVAPADGRFTIELRDVSYNGDGNAYYLMHVGKFPLPAAISPLGGKPGETVNVQFLGDPLGEFTKPFVVPQPGDEGLVYVEAAGDTGVAPSSFPFRSSPLENVLEQEPNETVKEAIAAPAPGAWNGKLDKPGDIDCYKFTAKKGQVFDINVYGRRLRTAIDAVLTIRKADGGGLASNDDNRNPDSYVRFTAPADGEYIAEIRDQLRNGGPGYTYRIEATAVTPRVSATTAEIRRYVLPNFAIPQGGAHGYQMTVARQDVGGAVRMIAENLPKGVTLDHPAEWASDGTMPFVLRAAADAPLSGAWSTLNVECGDPAKPETLARAALSQEPMLVRGRNAERMWTERQERMPVVVTNAAPFKVRLEGPKGPIVQGGGCSLKVVVERAPEYKEAINVLLLQNPPGCSSNTAAQIPKDQNETTITLNAATNAAVRMSPIAVRAFADINGRTIETCSEFIPLTVEAPFIKFEFEQAAVVQGKETPLLVKVEKRRDWDGEAEVKLVGLPAKAEAAPLKLTKDQAELVFTVKTAADTPAGTTKGVLCQVQVPLNGEQIAHSLGSGRLRVDTPPKEAPAVAAQPAAPAAAPPKPISRLEQLRLEQKARDEAAKSGGATKE</sequence>
<dbReference type="EMBL" id="CP036271">
    <property type="protein sequence ID" value="QDT57174.1"/>
    <property type="molecule type" value="Genomic_DNA"/>
</dbReference>
<dbReference type="Gene3D" id="2.60.120.380">
    <property type="match status" value="2"/>
</dbReference>
<keyword evidence="4" id="KW-0645">Protease</keyword>
<feature type="compositionally biased region" description="Low complexity" evidence="1">
    <location>
        <begin position="778"/>
        <end position="789"/>
    </location>
</feature>
<dbReference type="InterPro" id="IPR007280">
    <property type="entry name" value="Peptidase_C_arc/bac"/>
</dbReference>
<feature type="signal peptide" evidence="2">
    <location>
        <begin position="1"/>
        <end position="23"/>
    </location>
</feature>
<evidence type="ECO:0000256" key="2">
    <source>
        <dbReference type="SAM" id="SignalP"/>
    </source>
</evidence>
<protein>
    <submittedName>
        <fullName evidence="4">Putative subtilase-type serine protease</fullName>
        <ecNumber evidence="4">3.4.21.-</ecNumber>
    </submittedName>
</protein>
<accession>A0A517SM24</accession>